<reference evidence="3 4" key="1">
    <citation type="journal article" date="2023" name="Commun. Biol.">
        <title>Genome analysis of Parmales, the sister group of diatoms, reveals the evolutionary specialization of diatoms from phago-mixotrophs to photoautotrophs.</title>
        <authorList>
            <person name="Ban H."/>
            <person name="Sato S."/>
            <person name="Yoshikawa S."/>
            <person name="Yamada K."/>
            <person name="Nakamura Y."/>
            <person name="Ichinomiya M."/>
            <person name="Sato N."/>
            <person name="Blanc-Mathieu R."/>
            <person name="Endo H."/>
            <person name="Kuwata A."/>
            <person name="Ogata H."/>
        </authorList>
    </citation>
    <scope>NUCLEOTIDE SEQUENCE [LARGE SCALE GENOMIC DNA]</scope>
</reference>
<gene>
    <name evidence="3" type="ORF">TeGR_g4707</name>
</gene>
<feature type="compositionally biased region" description="Low complexity" evidence="1">
    <location>
        <begin position="7"/>
        <end position="21"/>
    </location>
</feature>
<feature type="transmembrane region" description="Helical" evidence="2">
    <location>
        <begin position="36"/>
        <end position="54"/>
    </location>
</feature>
<dbReference type="Proteomes" id="UP001165060">
    <property type="component" value="Unassembled WGS sequence"/>
</dbReference>
<name>A0ABQ6N193_9STRA</name>
<feature type="region of interest" description="Disordered" evidence="1">
    <location>
        <begin position="1"/>
        <end position="29"/>
    </location>
</feature>
<keyword evidence="2" id="KW-1133">Transmembrane helix</keyword>
<sequence>MEYGSDSSSPAPSPLLTVAPTSPATNSTSDLTAEEGVALAVFFGFTILISILGYKLAGVAAERPAGAAAAAPRPPPGTDNDPANVHLSPSDTLALPPQRPPGYLPATGLPLLPLPPAPAPLPPLLLSVPSPPPPTARALLELPMLTVDNIWPYLRLATPSSRPAARAGPDRLLSQARPALLELASSLPPDALQAHAGAGFLPPSVFPAADLRRVFASVTSLAAPFFFTLALPPPFSLSPREAAVLSLLGSASRGNMVVVLAFGGGEGG</sequence>
<feature type="non-terminal residue" evidence="3">
    <location>
        <position position="268"/>
    </location>
</feature>
<keyword evidence="2" id="KW-0812">Transmembrane</keyword>
<comment type="caution">
    <text evidence="3">The sequence shown here is derived from an EMBL/GenBank/DDBJ whole genome shotgun (WGS) entry which is preliminary data.</text>
</comment>
<keyword evidence="4" id="KW-1185">Reference proteome</keyword>
<feature type="region of interest" description="Disordered" evidence="1">
    <location>
        <begin position="68"/>
        <end position="89"/>
    </location>
</feature>
<protein>
    <submittedName>
        <fullName evidence="3">Uncharacterized protein</fullName>
    </submittedName>
</protein>
<evidence type="ECO:0000256" key="2">
    <source>
        <dbReference type="SAM" id="Phobius"/>
    </source>
</evidence>
<proteinExistence type="predicted"/>
<organism evidence="3 4">
    <name type="scientific">Tetraparma gracilis</name>
    <dbReference type="NCBI Taxonomy" id="2962635"/>
    <lineage>
        <taxon>Eukaryota</taxon>
        <taxon>Sar</taxon>
        <taxon>Stramenopiles</taxon>
        <taxon>Ochrophyta</taxon>
        <taxon>Bolidophyceae</taxon>
        <taxon>Parmales</taxon>
        <taxon>Triparmaceae</taxon>
        <taxon>Tetraparma</taxon>
    </lineage>
</organism>
<keyword evidence="2" id="KW-0472">Membrane</keyword>
<evidence type="ECO:0000256" key="1">
    <source>
        <dbReference type="SAM" id="MobiDB-lite"/>
    </source>
</evidence>
<evidence type="ECO:0000313" key="4">
    <source>
        <dbReference type="Proteomes" id="UP001165060"/>
    </source>
</evidence>
<evidence type="ECO:0000313" key="3">
    <source>
        <dbReference type="EMBL" id="GMI38196.1"/>
    </source>
</evidence>
<dbReference type="EMBL" id="BRYB01000810">
    <property type="protein sequence ID" value="GMI38196.1"/>
    <property type="molecule type" value="Genomic_DNA"/>
</dbReference>
<accession>A0ABQ6N193</accession>